<keyword evidence="1" id="KW-0456">Lyase</keyword>
<dbReference type="InterPro" id="IPR009288">
    <property type="entry name" value="AIG2-like_dom"/>
</dbReference>
<dbReference type="Proteomes" id="UP001314903">
    <property type="component" value="Unassembled WGS sequence"/>
</dbReference>
<dbReference type="RefSeq" id="WP_209661913.1">
    <property type="nucleotide sequence ID" value="NZ_JAGGLI010000044.1"/>
</dbReference>
<dbReference type="InterPro" id="IPR017939">
    <property type="entry name" value="G-Glutamylcylcotransferase"/>
</dbReference>
<organism evidence="3 4">
    <name type="scientific">Acetoanaerobium pronyense</name>
    <dbReference type="NCBI Taxonomy" id="1482736"/>
    <lineage>
        <taxon>Bacteria</taxon>
        <taxon>Bacillati</taxon>
        <taxon>Bacillota</taxon>
        <taxon>Clostridia</taxon>
        <taxon>Peptostreptococcales</taxon>
        <taxon>Filifactoraceae</taxon>
        <taxon>Acetoanaerobium</taxon>
    </lineage>
</organism>
<keyword evidence="4" id="KW-1185">Reference proteome</keyword>
<proteinExistence type="predicted"/>
<dbReference type="CDD" id="cd06661">
    <property type="entry name" value="GGCT_like"/>
    <property type="match status" value="1"/>
</dbReference>
<sequence>MKRLYGAYGSNLNLKQMKVRCPNGKVYGKGVIKNYRLLFKGLPLNSYATIEPENGQEVPVLIWELEEEDEEALDFYEGYPRFYEKELIEVHLQTKEVIKVMVYIMTDNDEDRININTPSLRYLNSIKDGYLTSGFDLSYLDEAVSFSKLKGGKNNG</sequence>
<evidence type="ECO:0000259" key="2">
    <source>
        <dbReference type="Pfam" id="PF06094"/>
    </source>
</evidence>
<dbReference type="InterPro" id="IPR013024">
    <property type="entry name" value="GGCT-like"/>
</dbReference>
<name>A0ABS4KM53_9FIRM</name>
<dbReference type="InterPro" id="IPR036568">
    <property type="entry name" value="GGCT-like_sf"/>
</dbReference>
<comment type="caution">
    <text evidence="3">The sequence shown here is derived from an EMBL/GenBank/DDBJ whole genome shotgun (WGS) entry which is preliminary data.</text>
</comment>
<evidence type="ECO:0000313" key="4">
    <source>
        <dbReference type="Proteomes" id="UP001314903"/>
    </source>
</evidence>
<dbReference type="EMBL" id="JAGGLI010000044">
    <property type="protein sequence ID" value="MBP2028854.1"/>
    <property type="molecule type" value="Genomic_DNA"/>
</dbReference>
<dbReference type="Pfam" id="PF06094">
    <property type="entry name" value="GGACT"/>
    <property type="match status" value="1"/>
</dbReference>
<dbReference type="Gene3D" id="3.10.490.10">
    <property type="entry name" value="Gamma-glutamyl cyclotransferase-like"/>
    <property type="match status" value="1"/>
</dbReference>
<feature type="domain" description="Gamma-glutamylcyclotransferase AIG2-like" evidence="2">
    <location>
        <begin position="7"/>
        <end position="110"/>
    </location>
</feature>
<reference evidence="3 4" key="1">
    <citation type="submission" date="2021-03" db="EMBL/GenBank/DDBJ databases">
        <title>Genomic Encyclopedia of Type Strains, Phase IV (KMG-IV): sequencing the most valuable type-strain genomes for metagenomic binning, comparative biology and taxonomic classification.</title>
        <authorList>
            <person name="Goeker M."/>
        </authorList>
    </citation>
    <scope>NUCLEOTIDE SEQUENCE [LARGE SCALE GENOMIC DNA]</scope>
    <source>
        <strain evidence="3 4">DSM 27512</strain>
    </source>
</reference>
<dbReference type="SUPFAM" id="SSF110857">
    <property type="entry name" value="Gamma-glutamyl cyclotransferase-like"/>
    <property type="match status" value="1"/>
</dbReference>
<gene>
    <name evidence="3" type="ORF">J2Z35_002692</name>
</gene>
<accession>A0ABS4KM53</accession>
<evidence type="ECO:0000313" key="3">
    <source>
        <dbReference type="EMBL" id="MBP2028854.1"/>
    </source>
</evidence>
<dbReference type="PANTHER" id="PTHR12935">
    <property type="entry name" value="GAMMA-GLUTAMYLCYCLOTRANSFERASE"/>
    <property type="match status" value="1"/>
</dbReference>
<evidence type="ECO:0000256" key="1">
    <source>
        <dbReference type="ARBA" id="ARBA00023239"/>
    </source>
</evidence>
<dbReference type="PANTHER" id="PTHR12935:SF0">
    <property type="entry name" value="GAMMA-GLUTAMYLCYCLOTRANSFERASE"/>
    <property type="match status" value="1"/>
</dbReference>
<protein>
    <recommendedName>
        <fullName evidence="2">Gamma-glutamylcyclotransferase AIG2-like domain-containing protein</fullName>
    </recommendedName>
</protein>